<keyword evidence="4" id="KW-1185">Reference proteome</keyword>
<proteinExistence type="predicted"/>
<dbReference type="PATRIC" id="fig|1263870.3.peg.3323"/>
<evidence type="ECO:0000313" key="4">
    <source>
        <dbReference type="Proteomes" id="UP000011885"/>
    </source>
</evidence>
<dbReference type="Gene3D" id="1.10.575.10">
    <property type="entry name" value="P1 Nuclease"/>
    <property type="match status" value="1"/>
</dbReference>
<name>M5UHC1_9BACT</name>
<organism evidence="3 4">
    <name type="scientific">Rhodopirellula sallentina SM41</name>
    <dbReference type="NCBI Taxonomy" id="1263870"/>
    <lineage>
        <taxon>Bacteria</taxon>
        <taxon>Pseudomonadati</taxon>
        <taxon>Planctomycetota</taxon>
        <taxon>Planctomycetia</taxon>
        <taxon>Pirellulales</taxon>
        <taxon>Pirellulaceae</taxon>
        <taxon>Rhodopirellula</taxon>
    </lineage>
</organism>
<dbReference type="GO" id="GO:0016788">
    <property type="term" value="F:hydrolase activity, acting on ester bonds"/>
    <property type="evidence" value="ECO:0007669"/>
    <property type="project" value="InterPro"/>
</dbReference>
<reference evidence="3 4" key="1">
    <citation type="journal article" date="2013" name="Mar. Genomics">
        <title>Expression of sulfatases in Rhodopirellula baltica and the diversity of sulfatases in the genus Rhodopirellula.</title>
        <authorList>
            <person name="Wegner C.E."/>
            <person name="Richter-Heitmann T."/>
            <person name="Klindworth A."/>
            <person name="Klockow C."/>
            <person name="Richter M."/>
            <person name="Achstetter T."/>
            <person name="Glockner F.O."/>
            <person name="Harder J."/>
        </authorList>
    </citation>
    <scope>NUCLEOTIDE SEQUENCE [LARGE SCALE GENOMIC DNA]</scope>
    <source>
        <strain evidence="3 4">SM41</strain>
    </source>
</reference>
<evidence type="ECO:0000259" key="2">
    <source>
        <dbReference type="Pfam" id="PF14229"/>
    </source>
</evidence>
<accession>M5UHC1</accession>
<dbReference type="PANTHER" id="PTHR31294:SF8">
    <property type="entry name" value="KERATIN-ASSOCIATED PROTEIN 21-1-RELATED"/>
    <property type="match status" value="1"/>
</dbReference>
<dbReference type="AlphaFoldDB" id="M5UHC1"/>
<dbReference type="PANTHER" id="PTHR31294">
    <property type="match status" value="1"/>
</dbReference>
<dbReference type="InterPro" id="IPR008947">
    <property type="entry name" value="PLipase_C/P1_nuclease_dom_sf"/>
</dbReference>
<dbReference type="Pfam" id="PF14229">
    <property type="entry name" value="DUF4332"/>
    <property type="match status" value="1"/>
</dbReference>
<protein>
    <recommendedName>
        <fullName evidence="2">DUF4332 domain-containing protein</fullName>
    </recommendedName>
</protein>
<dbReference type="InterPro" id="IPR025567">
    <property type="entry name" value="DUF4332"/>
</dbReference>
<sequence length="543" mass="60866">MKPVTQKSTSLLLSILRAAHCRSTHHHFAIDALPLVGTPAGERLVGHLLRHHHRYLAGAKDPDVRFRDFQNHVIHVDDGYWGGAPRVAHQWYDRMQRYLRTDRWSDAAHAAGVLSHYFTDPIQPLHTAQTPVEKVLHRPIEWSVTKSYASLFGQWQRDPSRTVFQLSDSPGWLGEAILSSARVAHDHYETLLEHYDLKKGRSDPPAGLDNVSRGCFAQLIGLCVTGWARVIERAALDAEQARNKPLPTQGVTLGVVLAGIRVPHQVWIRRVEHGVEQRKIRALIDEFEATGAIEKNLPSELRVMEKVRNIYTREREYNRLRAERQNGSMIRILQADDVKDAANAQADESTTTSPDVIDQQRVTIPFVSPQKGNVRLRVEDDLVDAPSIGKKTAARFAKLGIHTVGEFLASDPAKLADRLATRWITEETLHAWRCQAILMCQLPDMLARDTQLLVGAGFATADSIAKTKLDALHRAIEAYAATYSGRRYLRGAEPPTRDRVDTWIGEAALALVRQKRAVSRMRNAESESDAGSRTDSDQTSRAA</sequence>
<dbReference type="EMBL" id="ANOH01000216">
    <property type="protein sequence ID" value="EMI55428.1"/>
    <property type="molecule type" value="Genomic_DNA"/>
</dbReference>
<dbReference type="Proteomes" id="UP000011885">
    <property type="component" value="Unassembled WGS sequence"/>
</dbReference>
<dbReference type="CDD" id="cd10981">
    <property type="entry name" value="ZnPC_S1P1"/>
    <property type="match status" value="1"/>
</dbReference>
<gene>
    <name evidence="3" type="ORF">RSSM_03133</name>
</gene>
<evidence type="ECO:0000256" key="1">
    <source>
        <dbReference type="SAM" id="MobiDB-lite"/>
    </source>
</evidence>
<evidence type="ECO:0000313" key="3">
    <source>
        <dbReference type="EMBL" id="EMI55428.1"/>
    </source>
</evidence>
<feature type="region of interest" description="Disordered" evidence="1">
    <location>
        <begin position="519"/>
        <end position="543"/>
    </location>
</feature>
<feature type="domain" description="DUF4332" evidence="2">
    <location>
        <begin position="386"/>
        <end position="507"/>
    </location>
</feature>
<dbReference type="Gene3D" id="1.10.150.20">
    <property type="entry name" value="5' to 3' exonuclease, C-terminal subdomain"/>
    <property type="match status" value="1"/>
</dbReference>
<comment type="caution">
    <text evidence="3">The sequence shown here is derived from an EMBL/GenBank/DDBJ whole genome shotgun (WGS) entry which is preliminary data.</text>
</comment>
<feature type="compositionally biased region" description="Basic and acidic residues" evidence="1">
    <location>
        <begin position="522"/>
        <end position="543"/>
    </location>
</feature>
<dbReference type="SUPFAM" id="SSF48537">
    <property type="entry name" value="Phospholipase C/P1 nuclease"/>
    <property type="match status" value="1"/>
</dbReference>